<dbReference type="EMBL" id="LWQT01000037">
    <property type="protein sequence ID" value="OAN54135.1"/>
    <property type="molecule type" value="Genomic_DNA"/>
</dbReference>
<evidence type="ECO:0000313" key="1">
    <source>
        <dbReference type="EMBL" id="OAN54135.1"/>
    </source>
</evidence>
<dbReference type="STRING" id="1285242.A6A04_12915"/>
<dbReference type="AlphaFoldDB" id="A0A178MXS2"/>
<comment type="caution">
    <text evidence="1">The sequence shown here is derived from an EMBL/GenBank/DDBJ whole genome shotgun (WGS) entry which is preliminary data.</text>
</comment>
<accession>A0A178MXS2</accession>
<dbReference type="RefSeq" id="WP_068489754.1">
    <property type="nucleotide sequence ID" value="NZ_LWQT01000037.1"/>
</dbReference>
<evidence type="ECO:0000313" key="2">
    <source>
        <dbReference type="Proteomes" id="UP000078428"/>
    </source>
</evidence>
<dbReference type="Proteomes" id="UP000078428">
    <property type="component" value="Unassembled WGS sequence"/>
</dbReference>
<dbReference type="OrthoDB" id="7359962at2"/>
<gene>
    <name evidence="1" type="ORF">A6A04_12915</name>
</gene>
<keyword evidence="2" id="KW-1185">Reference proteome</keyword>
<protein>
    <submittedName>
        <fullName evidence="1">Uncharacterized protein</fullName>
    </submittedName>
</protein>
<sequence length="102" mass="11405">MIGWLQTLFLDKRAREALRGRTAPQAPTRVHAVTVPPPERDIRTALAEAEDRMRRLPPEKAQLIRSALLVRRASQSALAQLSEDEVDKLRQVAEKAMLGGGR</sequence>
<organism evidence="1 2">
    <name type="scientific">Paramagnetospirillum marisnigri</name>
    <dbReference type="NCBI Taxonomy" id="1285242"/>
    <lineage>
        <taxon>Bacteria</taxon>
        <taxon>Pseudomonadati</taxon>
        <taxon>Pseudomonadota</taxon>
        <taxon>Alphaproteobacteria</taxon>
        <taxon>Rhodospirillales</taxon>
        <taxon>Magnetospirillaceae</taxon>
        <taxon>Paramagnetospirillum</taxon>
    </lineage>
</organism>
<name>A0A178MXS2_9PROT</name>
<proteinExistence type="predicted"/>
<reference evidence="1 2" key="1">
    <citation type="submission" date="2016-04" db="EMBL/GenBank/DDBJ databases">
        <title>Draft genome sequence of freshwater magnetotactic bacteria Magnetospirillum marisnigri SP-1 and Magnetospirillum moscoviense BB-1.</title>
        <authorList>
            <person name="Koziaeva V."/>
            <person name="Dziuba M.V."/>
            <person name="Ivanov T.M."/>
            <person name="Kuznetsov B."/>
            <person name="Grouzdev D.S."/>
        </authorList>
    </citation>
    <scope>NUCLEOTIDE SEQUENCE [LARGE SCALE GENOMIC DNA]</scope>
    <source>
        <strain evidence="1 2">SP-1</strain>
    </source>
</reference>